<keyword evidence="2" id="KW-0812">Transmembrane</keyword>
<evidence type="ECO:0000256" key="1">
    <source>
        <dbReference type="ARBA" id="ARBA00022729"/>
    </source>
</evidence>
<dbReference type="Pfam" id="PF00021">
    <property type="entry name" value="UPAR_LY6"/>
    <property type="match status" value="3"/>
</dbReference>
<feature type="domain" description="UPAR/Ly6" evidence="4">
    <location>
        <begin position="248"/>
        <end position="347"/>
    </location>
</feature>
<dbReference type="InterPro" id="IPR050975">
    <property type="entry name" value="Sleep_regulator"/>
</dbReference>
<evidence type="ECO:0000256" key="3">
    <source>
        <dbReference type="SAM" id="SignalP"/>
    </source>
</evidence>
<dbReference type="PANTHER" id="PTHR33562">
    <property type="entry name" value="ATILLA, ISOFORM B-RELATED-RELATED"/>
    <property type="match status" value="1"/>
</dbReference>
<gene>
    <name evidence="5" type="ORF">HOLleu_29057</name>
</gene>
<sequence>MASRISFNCVVFLGMLLYDTSEALNCYTQTSCSGSGCVGEVTTDLVDTPCQAGLDVCLRATYEISLNGSKAEYTTLGCTADFGLEENGCSSFDDLPPSIAAVYESLGFDSFEYCLCDQDLCNTASTPATNTGSITDTSEALNCYTHTSCSGSGCIGEVTTDPVETPCQAGLDVCLSVTYEVTVNGDKAEYTTLSCSAKLGLENGCSSFDDLPPSIAATYEGLGFDSFEYCLCDQDLCNTGSITDTSEALNCYTQTSCSGSGCIGEVTTDPVETPCQAGLDVCLRATWEVTVNGDKAEYTTLSCSAKLGLENGCSSFDDLQPSVAAAYESLGFDSFEYCLCDQDLCNTGSITATSTLPLMIGSLLFTLFAFFRQA</sequence>
<evidence type="ECO:0000313" key="5">
    <source>
        <dbReference type="EMBL" id="KAJ8029617.1"/>
    </source>
</evidence>
<organism evidence="5 6">
    <name type="scientific">Holothuria leucospilota</name>
    <name type="common">Black long sea cucumber</name>
    <name type="synonym">Mertensiothuria leucospilota</name>
    <dbReference type="NCBI Taxonomy" id="206669"/>
    <lineage>
        <taxon>Eukaryota</taxon>
        <taxon>Metazoa</taxon>
        <taxon>Echinodermata</taxon>
        <taxon>Eleutherozoa</taxon>
        <taxon>Echinozoa</taxon>
        <taxon>Holothuroidea</taxon>
        <taxon>Aspidochirotacea</taxon>
        <taxon>Aspidochirotida</taxon>
        <taxon>Holothuriidae</taxon>
        <taxon>Holothuria</taxon>
    </lineage>
</organism>
<evidence type="ECO:0000256" key="2">
    <source>
        <dbReference type="SAM" id="Phobius"/>
    </source>
</evidence>
<feature type="signal peptide" evidence="3">
    <location>
        <begin position="1"/>
        <end position="23"/>
    </location>
</feature>
<keyword evidence="2" id="KW-1133">Transmembrane helix</keyword>
<comment type="caution">
    <text evidence="5">The sequence shown here is derived from an EMBL/GenBank/DDBJ whole genome shotgun (WGS) entry which is preliminary data.</text>
</comment>
<protein>
    <recommendedName>
        <fullName evidence="4">UPAR/Ly6 domain-containing protein</fullName>
    </recommendedName>
</protein>
<keyword evidence="6" id="KW-1185">Reference proteome</keyword>
<accession>A0A9Q1BMX2</accession>
<dbReference type="InterPro" id="IPR016054">
    <property type="entry name" value="LY6_UPA_recep-like"/>
</dbReference>
<keyword evidence="1 3" id="KW-0732">Signal</keyword>
<feature type="transmembrane region" description="Helical" evidence="2">
    <location>
        <begin position="350"/>
        <end position="371"/>
    </location>
</feature>
<feature type="domain" description="UPAR/Ly6" evidence="4">
    <location>
        <begin position="23"/>
        <end position="123"/>
    </location>
</feature>
<feature type="domain" description="UPAR/Ly6" evidence="4">
    <location>
        <begin position="140"/>
        <end position="239"/>
    </location>
</feature>
<dbReference type="Proteomes" id="UP001152320">
    <property type="component" value="Chromosome 14"/>
</dbReference>
<feature type="chain" id="PRO_5040177351" description="UPAR/Ly6 domain-containing protein" evidence="3">
    <location>
        <begin position="24"/>
        <end position="374"/>
    </location>
</feature>
<name>A0A9Q1BMX2_HOLLE</name>
<proteinExistence type="predicted"/>
<dbReference type="EMBL" id="JAIZAY010000014">
    <property type="protein sequence ID" value="KAJ8029617.1"/>
    <property type="molecule type" value="Genomic_DNA"/>
</dbReference>
<keyword evidence="2" id="KW-0472">Membrane</keyword>
<evidence type="ECO:0000259" key="4">
    <source>
        <dbReference type="Pfam" id="PF00021"/>
    </source>
</evidence>
<evidence type="ECO:0000313" key="6">
    <source>
        <dbReference type="Proteomes" id="UP001152320"/>
    </source>
</evidence>
<dbReference type="AlphaFoldDB" id="A0A9Q1BMX2"/>
<reference evidence="5" key="1">
    <citation type="submission" date="2021-10" db="EMBL/GenBank/DDBJ databases">
        <title>Tropical sea cucumber genome reveals ecological adaptation and Cuvierian tubules defense mechanism.</title>
        <authorList>
            <person name="Chen T."/>
        </authorList>
    </citation>
    <scope>NUCLEOTIDE SEQUENCE</scope>
    <source>
        <strain evidence="5">Nanhai2018</strain>
        <tissue evidence="5">Muscle</tissue>
    </source>
</reference>